<gene>
    <name evidence="2" type="ORF">SAMN05421731_106133</name>
</gene>
<dbReference type="CDD" id="cd03140">
    <property type="entry name" value="GATase1_PfpI_3"/>
    <property type="match status" value="1"/>
</dbReference>
<dbReference type="OrthoDB" id="8030967at2"/>
<feature type="domain" description="DJ-1/PfpI" evidence="1">
    <location>
        <begin position="2"/>
        <end position="165"/>
    </location>
</feature>
<dbReference type="AlphaFoldDB" id="A0A240EB19"/>
<reference evidence="3" key="1">
    <citation type="submission" date="2016-09" db="EMBL/GenBank/DDBJ databases">
        <authorList>
            <person name="Varghese N."/>
            <person name="Submissions S."/>
        </authorList>
    </citation>
    <scope>NUCLEOTIDE SEQUENCE [LARGE SCALE GENOMIC DNA]</scope>
    <source>
        <strain evidence="3">ANC 4466</strain>
    </source>
</reference>
<dbReference type="EMBL" id="OANT01000006">
    <property type="protein sequence ID" value="SNX45898.1"/>
    <property type="molecule type" value="Genomic_DNA"/>
</dbReference>
<evidence type="ECO:0000313" key="3">
    <source>
        <dbReference type="Proteomes" id="UP000219042"/>
    </source>
</evidence>
<dbReference type="InterPro" id="IPR002818">
    <property type="entry name" value="DJ-1/PfpI"/>
</dbReference>
<proteinExistence type="predicted"/>
<dbReference type="SUPFAM" id="SSF52317">
    <property type="entry name" value="Class I glutamine amidotransferase-like"/>
    <property type="match status" value="1"/>
</dbReference>
<keyword evidence="3" id="KW-1185">Reference proteome</keyword>
<evidence type="ECO:0000313" key="2">
    <source>
        <dbReference type="EMBL" id="SNX45898.1"/>
    </source>
</evidence>
<organism evidence="2 3">
    <name type="scientific">Acinetobacter puyangensis</name>
    <dbReference type="NCBI Taxonomy" id="1096779"/>
    <lineage>
        <taxon>Bacteria</taxon>
        <taxon>Pseudomonadati</taxon>
        <taxon>Pseudomonadota</taxon>
        <taxon>Gammaproteobacteria</taxon>
        <taxon>Moraxellales</taxon>
        <taxon>Moraxellaceae</taxon>
        <taxon>Acinetobacter</taxon>
    </lineage>
</organism>
<dbReference type="Gene3D" id="3.40.50.880">
    <property type="match status" value="1"/>
</dbReference>
<evidence type="ECO:0000259" key="1">
    <source>
        <dbReference type="Pfam" id="PF01965"/>
    </source>
</evidence>
<protein>
    <submittedName>
        <fullName evidence="2">DJ-1/PfpI family protein</fullName>
    </submittedName>
</protein>
<dbReference type="InterPro" id="IPR029062">
    <property type="entry name" value="Class_I_gatase-like"/>
</dbReference>
<dbReference type="Pfam" id="PF01965">
    <property type="entry name" value="DJ-1_PfpI"/>
    <property type="match status" value="1"/>
</dbReference>
<accession>A0A240EB19</accession>
<sequence>MKTAIFLLLDNYADWEGAYLSSQLNQKDDWQIRTASTQKEVISMGGFRTTIDYLLAELPKPKTIDLLVLVGGKSWEIENQQLFDYISACLQNRVVVGAICDAVSYLAKNGLLNNVQHTGNALAFWKDFQGYHNSKDFIEKQAVKCENLITANGTAPLEFTQLVLEAVDVSSEEAEQFFNIYKLGFYAFSQKFGSPF</sequence>
<name>A0A240EB19_9GAMM</name>
<dbReference type="RefSeq" id="WP_097079648.1">
    <property type="nucleotide sequence ID" value="NZ_BAABHT010000003.1"/>
</dbReference>
<dbReference type="Proteomes" id="UP000219042">
    <property type="component" value="Unassembled WGS sequence"/>
</dbReference>